<keyword evidence="5 12" id="KW-0443">Lipid metabolism</keyword>
<feature type="active site" description="Charge relay system; for autoendoproteolytic cleavage activity" evidence="12">
    <location>
        <position position="255"/>
    </location>
</feature>
<comment type="caution">
    <text evidence="13">The sequence shown here is derived from an EMBL/GenBank/DDBJ whole genome shotgun (WGS) entry which is preliminary data.</text>
</comment>
<comment type="PTM">
    <text evidence="12">Is synthesized initially as an inactive proenzyme. Formation of the active enzyme involves a self-maturation process in which the active site pyruvoyl group is generated from an internal serine residue via an autocatalytic post-translational modification. Two non-identical subunits are generated from the proenzyme in this reaction, and the pyruvate is formed at the N-terminus of the alpha chain, which is derived from the carboxyl end of the proenzyme. The autoendoproteolytic cleavage occurs by a canonical serine protease mechanism, in which the side chain hydroxyl group of the serine supplies its oxygen atom to form the C-terminus of the beta chain, while the remainder of the serine residue undergoes an oxidative deamination to produce ammonia and the pyruvoyl prosthetic group on the alpha chain. During this reaction, the Ser that is part of the protease active site of the proenzyme becomes the pyruvoyl prosthetic group, which constitutes an essential element of the active site of the mature decarboxylase.</text>
</comment>
<proteinExistence type="inferred from homology"/>
<dbReference type="HAMAP" id="MF_00662">
    <property type="entry name" value="PS_decarb_PSD_B_type1"/>
    <property type="match status" value="1"/>
</dbReference>
<dbReference type="NCBIfam" id="TIGR00163">
    <property type="entry name" value="PS_decarb"/>
    <property type="match status" value="1"/>
</dbReference>
<dbReference type="AlphaFoldDB" id="A0A1E2VC01"/>
<dbReference type="OrthoDB" id="9802030at2"/>
<evidence type="ECO:0000256" key="1">
    <source>
        <dbReference type="ARBA" id="ARBA00005189"/>
    </source>
</evidence>
<sequence length="289" mass="32052">MKEACFVDKARLFSLGQYPLPHHCISRWVGRLADTRTPWLKNAFIRWFVKRYQVDMSEALEPNPIAYDCFNDFFTRALRPDVREIDPAADVVSPADGAISQCGAIEAGRIFQAKGHDYSLNTLLGGDLERAKPFMGGQFATVYLSPRDYHRVHMPVTGTLREVVYIPGRLFSVNQATAAHVPDLFARNERLVAIFDTQFGPMAMVLVGAMIVAGIETVWQGQVTPQMRQTTALHVPQGPVELEKGAEMGRFKLGSTVILLMANSATKWHDSLGPQASVRMGQGFAQVAD</sequence>
<evidence type="ECO:0000256" key="9">
    <source>
        <dbReference type="ARBA" id="ARBA00023239"/>
    </source>
</evidence>
<evidence type="ECO:0000256" key="5">
    <source>
        <dbReference type="ARBA" id="ARBA00023098"/>
    </source>
</evidence>
<keyword evidence="10 12" id="KW-1208">Phospholipid metabolism</keyword>
<dbReference type="Pfam" id="PF02666">
    <property type="entry name" value="PS_Dcarbxylase"/>
    <property type="match status" value="1"/>
</dbReference>
<comment type="catalytic activity">
    <reaction evidence="12">
        <text>a 1,2-diacyl-sn-glycero-3-phospho-L-serine + H(+) = a 1,2-diacyl-sn-glycero-3-phosphoethanolamine + CO2</text>
        <dbReference type="Rhea" id="RHEA:20828"/>
        <dbReference type="ChEBI" id="CHEBI:15378"/>
        <dbReference type="ChEBI" id="CHEBI:16526"/>
        <dbReference type="ChEBI" id="CHEBI:57262"/>
        <dbReference type="ChEBI" id="CHEBI:64612"/>
        <dbReference type="EC" id="4.1.1.65"/>
    </reaction>
</comment>
<feature type="active site" description="Charge relay system; for autoendoproteolytic cleavage activity" evidence="12">
    <location>
        <position position="96"/>
    </location>
</feature>
<feature type="chain" id="PRO_5023447995" description="Phosphatidylserine decarboxylase beta chain" evidence="12">
    <location>
        <begin position="1"/>
        <end position="254"/>
    </location>
</feature>
<feature type="active site" description="Schiff-base intermediate with substrate; via pyruvic acid; for decarboxylase activity" evidence="12">
    <location>
        <position position="255"/>
    </location>
</feature>
<dbReference type="Proteomes" id="UP000094291">
    <property type="component" value="Unassembled WGS sequence"/>
</dbReference>
<gene>
    <name evidence="12" type="primary">psd</name>
    <name evidence="13" type="ORF">BFW38_12305</name>
</gene>
<dbReference type="InterPro" id="IPR003817">
    <property type="entry name" value="PS_Dcarbxylase"/>
</dbReference>
<evidence type="ECO:0000256" key="7">
    <source>
        <dbReference type="ARBA" id="ARBA00023145"/>
    </source>
</evidence>
<comment type="cofactor">
    <cofactor evidence="12">
        <name>pyruvate</name>
        <dbReference type="ChEBI" id="CHEBI:15361"/>
    </cofactor>
    <text evidence="12">Binds 1 pyruvoyl group covalently per subunit.</text>
</comment>
<dbReference type="EC" id="4.1.1.65" evidence="12"/>
<comment type="pathway">
    <text evidence="12">Phospholipid metabolism; phosphatidylethanolamine biosynthesis; phosphatidylethanolamine from CDP-diacylglycerol: step 2/2.</text>
</comment>
<feature type="site" description="Cleavage (non-hydrolytic); by autocatalysis" evidence="12">
    <location>
        <begin position="254"/>
        <end position="255"/>
    </location>
</feature>
<evidence type="ECO:0000256" key="8">
    <source>
        <dbReference type="ARBA" id="ARBA00023209"/>
    </source>
</evidence>
<evidence type="ECO:0000256" key="6">
    <source>
        <dbReference type="ARBA" id="ARBA00023136"/>
    </source>
</evidence>
<keyword evidence="6 12" id="KW-0472">Membrane</keyword>
<keyword evidence="11 12" id="KW-0670">Pyruvate</keyword>
<keyword evidence="9 12" id="KW-0456">Lyase</keyword>
<keyword evidence="2 12" id="KW-1003">Cell membrane</keyword>
<dbReference type="EMBL" id="MDTQ01000001">
    <property type="protein sequence ID" value="ODC04195.1"/>
    <property type="molecule type" value="Genomic_DNA"/>
</dbReference>
<comment type="subcellular location">
    <subcellularLocation>
        <location evidence="12">Cell membrane</location>
        <topology evidence="12">Peripheral membrane protein</topology>
    </subcellularLocation>
</comment>
<protein>
    <recommendedName>
        <fullName evidence="12">Phosphatidylserine decarboxylase proenzyme</fullName>
        <ecNumber evidence="12">4.1.1.65</ecNumber>
    </recommendedName>
    <component>
        <recommendedName>
            <fullName evidence="12">Phosphatidylserine decarboxylase alpha chain</fullName>
        </recommendedName>
    </component>
    <component>
        <recommendedName>
            <fullName evidence="12">Phosphatidylserine decarboxylase beta chain</fullName>
        </recommendedName>
    </component>
</protein>
<evidence type="ECO:0000256" key="4">
    <source>
        <dbReference type="ARBA" id="ARBA00022793"/>
    </source>
</evidence>
<evidence type="ECO:0000313" key="14">
    <source>
        <dbReference type="Proteomes" id="UP000094291"/>
    </source>
</evidence>
<keyword evidence="14" id="KW-1185">Reference proteome</keyword>
<dbReference type="PANTHER" id="PTHR10067">
    <property type="entry name" value="PHOSPHATIDYLSERINE DECARBOXYLASE"/>
    <property type="match status" value="1"/>
</dbReference>
<accession>A0A1E2VC01</accession>
<evidence type="ECO:0000256" key="11">
    <source>
        <dbReference type="ARBA" id="ARBA00023317"/>
    </source>
</evidence>
<evidence type="ECO:0000256" key="3">
    <source>
        <dbReference type="ARBA" id="ARBA00022516"/>
    </source>
</evidence>
<evidence type="ECO:0000313" key="13">
    <source>
        <dbReference type="EMBL" id="ODC04195.1"/>
    </source>
</evidence>
<dbReference type="UniPathway" id="UPA00558">
    <property type="reaction ID" value="UER00616"/>
</dbReference>
<comment type="similarity">
    <text evidence="12">Belongs to the phosphatidylserine decarboxylase family. PSD-B subfamily. Prokaryotic type I sub-subfamily.</text>
</comment>
<comment type="pathway">
    <text evidence="1">Lipid metabolism.</text>
</comment>
<comment type="subunit">
    <text evidence="12">Heterodimer of a large membrane-associated beta subunit and a small pyruvoyl-containing alpha subunit.</text>
</comment>
<dbReference type="GO" id="GO:0006646">
    <property type="term" value="P:phosphatidylethanolamine biosynthetic process"/>
    <property type="evidence" value="ECO:0007669"/>
    <property type="project" value="UniProtKB-UniRule"/>
</dbReference>
<dbReference type="GO" id="GO:0004609">
    <property type="term" value="F:phosphatidylserine decarboxylase activity"/>
    <property type="evidence" value="ECO:0007669"/>
    <property type="project" value="UniProtKB-UniRule"/>
</dbReference>
<dbReference type="PANTHER" id="PTHR10067:SF6">
    <property type="entry name" value="PHOSPHATIDYLSERINE DECARBOXYLASE PROENZYME, MITOCHONDRIAL"/>
    <property type="match status" value="1"/>
</dbReference>
<feature type="active site" description="Charge relay system; for autoendoproteolytic cleavage activity" evidence="12">
    <location>
        <position position="153"/>
    </location>
</feature>
<organism evidence="13 14">
    <name type="scientific">Terasakiispira papahanaumokuakeensis</name>
    <dbReference type="NCBI Taxonomy" id="197479"/>
    <lineage>
        <taxon>Bacteria</taxon>
        <taxon>Pseudomonadati</taxon>
        <taxon>Pseudomonadota</taxon>
        <taxon>Gammaproteobacteria</taxon>
        <taxon>Oceanospirillales</taxon>
        <taxon>Terasakiispira</taxon>
    </lineage>
</organism>
<comment type="function">
    <text evidence="12">Catalyzes the formation of phosphatidylethanolamine (PtdEtn) from phosphatidylserine (PtdSer).</text>
</comment>
<reference evidence="13 14" key="1">
    <citation type="submission" date="2016-08" db="EMBL/GenBank/DDBJ databases">
        <authorList>
            <person name="Seilhamer J.J."/>
        </authorList>
    </citation>
    <scope>NUCLEOTIDE SEQUENCE [LARGE SCALE GENOMIC DNA]</scope>
    <source>
        <strain evidence="13 14">PH27A</strain>
    </source>
</reference>
<dbReference type="InterPro" id="IPR033178">
    <property type="entry name" value="PSD_type1_pro"/>
</dbReference>
<keyword evidence="7 12" id="KW-0865">Zymogen</keyword>
<dbReference type="InterPro" id="IPR033177">
    <property type="entry name" value="PSD-B"/>
</dbReference>
<dbReference type="STRING" id="197479.BFW38_12305"/>
<dbReference type="GO" id="GO:0005886">
    <property type="term" value="C:plasma membrane"/>
    <property type="evidence" value="ECO:0007669"/>
    <property type="project" value="UniProtKB-SubCell"/>
</dbReference>
<evidence type="ECO:0000256" key="2">
    <source>
        <dbReference type="ARBA" id="ARBA00022475"/>
    </source>
</evidence>
<keyword evidence="4 12" id="KW-0210">Decarboxylase</keyword>
<evidence type="ECO:0000256" key="10">
    <source>
        <dbReference type="ARBA" id="ARBA00023264"/>
    </source>
</evidence>
<keyword evidence="8 12" id="KW-0594">Phospholipid biosynthesis</keyword>
<feature type="modified residue" description="Pyruvic acid (Ser); by autocatalysis" evidence="12">
    <location>
        <position position="255"/>
    </location>
</feature>
<keyword evidence="3 12" id="KW-0444">Lipid biosynthesis</keyword>
<name>A0A1E2VC01_9GAMM</name>
<evidence type="ECO:0000256" key="12">
    <source>
        <dbReference type="HAMAP-Rule" id="MF_00662"/>
    </source>
</evidence>
<dbReference type="RefSeq" id="WP_068999116.1">
    <property type="nucleotide sequence ID" value="NZ_MDTQ01000001.1"/>
</dbReference>
<feature type="chain" id="PRO_5023447996" description="Phosphatidylserine decarboxylase alpha chain" evidence="12">
    <location>
        <begin position="255"/>
        <end position="289"/>
    </location>
</feature>